<dbReference type="EMBL" id="CP013389">
    <property type="protein sequence ID" value="AOJ10876.1"/>
    <property type="molecule type" value="Genomic_DNA"/>
</dbReference>
<dbReference type="RefSeq" id="WP_066484622.1">
    <property type="nucleotide sequence ID" value="NZ_CP013389.1"/>
</dbReference>
<reference evidence="2 3" key="1">
    <citation type="submission" date="2015-12" db="EMBL/GenBank/DDBJ databases">
        <title>Diversity of Burkholderia near neighbor genomes.</title>
        <authorList>
            <person name="Sahl J."/>
            <person name="Wagner D."/>
            <person name="Keim P."/>
        </authorList>
    </citation>
    <scope>NUCLEOTIDE SEQUENCE [LARGE SCALE GENOMIC DNA]</scope>
    <source>
        <strain evidence="2 3">BDU8</strain>
    </source>
</reference>
<dbReference type="Proteomes" id="UP000067711">
    <property type="component" value="Chromosome 1"/>
</dbReference>
<feature type="region of interest" description="Disordered" evidence="1">
    <location>
        <begin position="1"/>
        <end position="36"/>
    </location>
</feature>
<name>A0A1B4G4N1_9BURK</name>
<protein>
    <submittedName>
        <fullName evidence="2">Uncharacterized protein</fullName>
    </submittedName>
</protein>
<evidence type="ECO:0000313" key="2">
    <source>
        <dbReference type="EMBL" id="AOJ10876.1"/>
    </source>
</evidence>
<evidence type="ECO:0000313" key="3">
    <source>
        <dbReference type="Proteomes" id="UP000067711"/>
    </source>
</evidence>
<evidence type="ECO:0000256" key="1">
    <source>
        <dbReference type="SAM" id="MobiDB-lite"/>
    </source>
</evidence>
<sequence length="60" mass="6226">MTVEQETHRRTPASASRRAASGARQHTQASRAEALPFPALALSPAARVPDAHSAAPPQAA</sequence>
<organism evidence="2 3">
    <name type="scientific">Burkholderia mayonis</name>
    <dbReference type="NCBI Taxonomy" id="1385591"/>
    <lineage>
        <taxon>Bacteria</taxon>
        <taxon>Pseudomonadati</taxon>
        <taxon>Pseudomonadota</taxon>
        <taxon>Betaproteobacteria</taxon>
        <taxon>Burkholderiales</taxon>
        <taxon>Burkholderiaceae</taxon>
        <taxon>Burkholderia</taxon>
        <taxon>pseudomallei group</taxon>
    </lineage>
</organism>
<dbReference type="AlphaFoldDB" id="A0A1B4G4N1"/>
<feature type="compositionally biased region" description="Low complexity" evidence="1">
    <location>
        <begin position="12"/>
        <end position="24"/>
    </location>
</feature>
<accession>A0A1B4G4N1</accession>
<gene>
    <name evidence="2" type="ORF">WS71_27435</name>
</gene>
<proteinExistence type="predicted"/>